<organism evidence="4 5">
    <name type="scientific">Gulo gulo</name>
    <name type="common">Wolverine</name>
    <name type="synonym">Gluton</name>
    <dbReference type="NCBI Taxonomy" id="48420"/>
    <lineage>
        <taxon>Eukaryota</taxon>
        <taxon>Metazoa</taxon>
        <taxon>Chordata</taxon>
        <taxon>Craniata</taxon>
        <taxon>Vertebrata</taxon>
        <taxon>Euteleostomi</taxon>
        <taxon>Mammalia</taxon>
        <taxon>Eutheria</taxon>
        <taxon>Laurasiatheria</taxon>
        <taxon>Carnivora</taxon>
        <taxon>Caniformia</taxon>
        <taxon>Musteloidea</taxon>
        <taxon>Mustelidae</taxon>
        <taxon>Guloninae</taxon>
        <taxon>Gulo</taxon>
    </lineage>
</organism>
<dbReference type="Proteomes" id="UP000269945">
    <property type="component" value="Unassembled WGS sequence"/>
</dbReference>
<dbReference type="GO" id="GO:0003735">
    <property type="term" value="F:structural constituent of ribosome"/>
    <property type="evidence" value="ECO:0007669"/>
    <property type="project" value="InterPro"/>
</dbReference>
<reference evidence="4 5" key="1">
    <citation type="submission" date="2018-10" db="EMBL/GenBank/DDBJ databases">
        <authorList>
            <person name="Ekblom R."/>
            <person name="Jareborg N."/>
        </authorList>
    </citation>
    <scope>NUCLEOTIDE SEQUENCE [LARGE SCALE GENOMIC DNA]</scope>
    <source>
        <tissue evidence="4">Muscle</tissue>
    </source>
</reference>
<feature type="non-terminal residue" evidence="4">
    <location>
        <position position="1"/>
    </location>
</feature>
<dbReference type="PANTHER" id="PTHR10956:SF0">
    <property type="entry name" value="60S RIBOSOMAL PROTEIN L31"/>
    <property type="match status" value="1"/>
</dbReference>
<comment type="similarity">
    <text evidence="1">Belongs to the eukaryotic ribosomal protein eL31 family.</text>
</comment>
<dbReference type="AlphaFoldDB" id="A0A9X9LC21"/>
<keyword evidence="2" id="KW-0689">Ribosomal protein</keyword>
<evidence type="ECO:0000256" key="2">
    <source>
        <dbReference type="ARBA" id="ARBA00022980"/>
    </source>
</evidence>
<evidence type="ECO:0000256" key="3">
    <source>
        <dbReference type="ARBA" id="ARBA00023274"/>
    </source>
</evidence>
<gene>
    <name evidence="4" type="ORF">BN2614_LOCUS2</name>
</gene>
<dbReference type="EMBL" id="CYRY02000143">
    <property type="protein sequence ID" value="VCW48751.1"/>
    <property type="molecule type" value="Genomic_DNA"/>
</dbReference>
<protein>
    <recommendedName>
        <fullName evidence="6">60S ribosomal protein L31</fullName>
    </recommendedName>
</protein>
<dbReference type="GO" id="GO:0022625">
    <property type="term" value="C:cytosolic large ribosomal subunit"/>
    <property type="evidence" value="ECO:0007669"/>
    <property type="project" value="TreeGrafter"/>
</dbReference>
<keyword evidence="5" id="KW-1185">Reference proteome</keyword>
<dbReference type="SUPFAM" id="SSF54575">
    <property type="entry name" value="Ribosomal protein L31e"/>
    <property type="match status" value="1"/>
</dbReference>
<evidence type="ECO:0000313" key="5">
    <source>
        <dbReference type="Proteomes" id="UP000269945"/>
    </source>
</evidence>
<dbReference type="InterPro" id="IPR000054">
    <property type="entry name" value="Ribosomal_eL31"/>
</dbReference>
<name>A0A9X9LC21_GULGU</name>
<evidence type="ECO:0008006" key="6">
    <source>
        <dbReference type="Google" id="ProtNLM"/>
    </source>
</evidence>
<evidence type="ECO:0000313" key="4">
    <source>
        <dbReference type="EMBL" id="VCW48751.1"/>
    </source>
</evidence>
<evidence type="ECO:0000256" key="1">
    <source>
        <dbReference type="ARBA" id="ARBA00010808"/>
    </source>
</evidence>
<accession>A0A9X9LC21</accession>
<dbReference type="Gene3D" id="3.10.440.10">
    <property type="match status" value="1"/>
</dbReference>
<dbReference type="GO" id="GO:0002181">
    <property type="term" value="P:cytoplasmic translation"/>
    <property type="evidence" value="ECO:0007669"/>
    <property type="project" value="TreeGrafter"/>
</dbReference>
<sequence>IAPTKKGGEKKNCSAIKEVETREYTISIHKGIHGVGFKKLTPLALEDIWKFAMKEMETPNVYHQAQQSCLGQRNKECSVWYLCAVAQKM</sequence>
<dbReference type="InterPro" id="IPR023621">
    <property type="entry name" value="Ribosomal_eL31_dom_sf"/>
</dbReference>
<dbReference type="PANTHER" id="PTHR10956">
    <property type="entry name" value="60S RIBOSOMAL PROTEIN L31"/>
    <property type="match status" value="1"/>
</dbReference>
<proteinExistence type="inferred from homology"/>
<dbReference type="Pfam" id="PF01198">
    <property type="entry name" value="Ribosomal_L31e"/>
    <property type="match status" value="1"/>
</dbReference>
<dbReference type="SMART" id="SM01380">
    <property type="entry name" value="Ribosomal_L31e"/>
    <property type="match status" value="1"/>
</dbReference>
<keyword evidence="3" id="KW-0687">Ribonucleoprotein</keyword>
<comment type="caution">
    <text evidence="4">The sequence shown here is derived from an EMBL/GenBank/DDBJ whole genome shotgun (WGS) entry which is preliminary data.</text>
</comment>